<gene>
    <name evidence="1" type="ORF">BpHYR1_012812</name>
</gene>
<evidence type="ECO:0000313" key="1">
    <source>
        <dbReference type="EMBL" id="RNA11760.1"/>
    </source>
</evidence>
<protein>
    <submittedName>
        <fullName evidence="1">Uncharacterized protein</fullName>
    </submittedName>
</protein>
<dbReference type="AlphaFoldDB" id="A0A3M7QKD2"/>
<name>A0A3M7QKD2_BRAPC</name>
<dbReference type="EMBL" id="REGN01005861">
    <property type="protein sequence ID" value="RNA11760.1"/>
    <property type="molecule type" value="Genomic_DNA"/>
</dbReference>
<sequence length="66" mass="8263">IFFLHLKIVYLEQCKMILFKKIFLKIAYLKKIGNWLLKWGVYVRHYLETQVSHSIIYYYSYYYLSK</sequence>
<keyword evidence="2" id="KW-1185">Reference proteome</keyword>
<proteinExistence type="predicted"/>
<organism evidence="1 2">
    <name type="scientific">Brachionus plicatilis</name>
    <name type="common">Marine rotifer</name>
    <name type="synonym">Brachionus muelleri</name>
    <dbReference type="NCBI Taxonomy" id="10195"/>
    <lineage>
        <taxon>Eukaryota</taxon>
        <taxon>Metazoa</taxon>
        <taxon>Spiralia</taxon>
        <taxon>Gnathifera</taxon>
        <taxon>Rotifera</taxon>
        <taxon>Eurotatoria</taxon>
        <taxon>Monogononta</taxon>
        <taxon>Pseudotrocha</taxon>
        <taxon>Ploima</taxon>
        <taxon>Brachionidae</taxon>
        <taxon>Brachionus</taxon>
    </lineage>
</organism>
<comment type="caution">
    <text evidence="1">The sequence shown here is derived from an EMBL/GenBank/DDBJ whole genome shotgun (WGS) entry which is preliminary data.</text>
</comment>
<accession>A0A3M7QKD2</accession>
<evidence type="ECO:0000313" key="2">
    <source>
        <dbReference type="Proteomes" id="UP000276133"/>
    </source>
</evidence>
<feature type="non-terminal residue" evidence="1">
    <location>
        <position position="1"/>
    </location>
</feature>
<reference evidence="1 2" key="1">
    <citation type="journal article" date="2018" name="Sci. Rep.">
        <title>Genomic signatures of local adaptation to the degree of environmental predictability in rotifers.</title>
        <authorList>
            <person name="Franch-Gras L."/>
            <person name="Hahn C."/>
            <person name="Garcia-Roger E.M."/>
            <person name="Carmona M.J."/>
            <person name="Serra M."/>
            <person name="Gomez A."/>
        </authorList>
    </citation>
    <scope>NUCLEOTIDE SEQUENCE [LARGE SCALE GENOMIC DNA]</scope>
    <source>
        <strain evidence="1">HYR1</strain>
    </source>
</reference>
<dbReference type="Proteomes" id="UP000276133">
    <property type="component" value="Unassembled WGS sequence"/>
</dbReference>